<organism evidence="6 7">
    <name type="scientific">Kordiimonas pumila</name>
    <dbReference type="NCBI Taxonomy" id="2161677"/>
    <lineage>
        <taxon>Bacteria</taxon>
        <taxon>Pseudomonadati</taxon>
        <taxon>Pseudomonadota</taxon>
        <taxon>Alphaproteobacteria</taxon>
        <taxon>Kordiimonadales</taxon>
        <taxon>Kordiimonadaceae</taxon>
        <taxon>Kordiimonas</taxon>
    </lineage>
</organism>
<dbReference type="RefSeq" id="WP_194215267.1">
    <property type="nucleotide sequence ID" value="NZ_CP061205.1"/>
</dbReference>
<dbReference type="SUPFAM" id="SSF53041">
    <property type="entry name" value="Resolvase-like"/>
    <property type="match status" value="1"/>
</dbReference>
<dbReference type="SMART" id="SM00857">
    <property type="entry name" value="Resolvase"/>
    <property type="match status" value="1"/>
</dbReference>
<dbReference type="InterPro" id="IPR050639">
    <property type="entry name" value="SSR_resolvase"/>
</dbReference>
<dbReference type="PROSITE" id="PS00397">
    <property type="entry name" value="RECOMBINASES_1"/>
    <property type="match status" value="1"/>
</dbReference>
<dbReference type="InterPro" id="IPR006118">
    <property type="entry name" value="Recombinase_CS"/>
</dbReference>
<sequence>MSKKNVPSKRSRKIGYARVSTDKQTLYQYLDALEDAGCDKVFTDDATSAVAADRPGLQDARQALRPGDVFVVLSIDRAFRSAIEGLLFLDVLHREGITFYSIYQQMDTRTPEGRKRFTYDVADAEYERAVISRRTRDKMAAAKRRGLHMGRPYKISRRKAVNAWRLLSSGMDIGLIAHKYRVAPVTLGRAFKRYGMEGEV</sequence>
<keyword evidence="1" id="KW-0229">DNA integration</keyword>
<evidence type="ECO:0000313" key="6">
    <source>
        <dbReference type="EMBL" id="MFC3051801.1"/>
    </source>
</evidence>
<proteinExistence type="predicted"/>
<evidence type="ECO:0000256" key="4">
    <source>
        <dbReference type="PROSITE-ProRule" id="PRU10137"/>
    </source>
</evidence>
<keyword evidence="2" id="KW-0238">DNA-binding</keyword>
<reference evidence="7" key="1">
    <citation type="journal article" date="2019" name="Int. J. Syst. Evol. Microbiol.">
        <title>The Global Catalogue of Microorganisms (GCM) 10K type strain sequencing project: providing services to taxonomists for standard genome sequencing and annotation.</title>
        <authorList>
            <consortium name="The Broad Institute Genomics Platform"/>
            <consortium name="The Broad Institute Genome Sequencing Center for Infectious Disease"/>
            <person name="Wu L."/>
            <person name="Ma J."/>
        </authorList>
    </citation>
    <scope>NUCLEOTIDE SEQUENCE [LARGE SCALE GENOMIC DNA]</scope>
    <source>
        <strain evidence="7">KCTC 62164</strain>
    </source>
</reference>
<dbReference type="EMBL" id="JBHRSL010000004">
    <property type="protein sequence ID" value="MFC3051801.1"/>
    <property type="molecule type" value="Genomic_DNA"/>
</dbReference>
<feature type="active site" description="O-(5'-phospho-DNA)-serine intermediate" evidence="4">
    <location>
        <position position="20"/>
    </location>
</feature>
<gene>
    <name evidence="6" type="ORF">ACFOKA_07790</name>
</gene>
<evidence type="ECO:0000256" key="3">
    <source>
        <dbReference type="ARBA" id="ARBA00023172"/>
    </source>
</evidence>
<dbReference type="Gene3D" id="3.40.50.1390">
    <property type="entry name" value="Resolvase, N-terminal catalytic domain"/>
    <property type="match status" value="1"/>
</dbReference>
<comment type="caution">
    <text evidence="6">The sequence shown here is derived from an EMBL/GenBank/DDBJ whole genome shotgun (WGS) entry which is preliminary data.</text>
</comment>
<dbReference type="Pfam" id="PF00239">
    <property type="entry name" value="Resolvase"/>
    <property type="match status" value="1"/>
</dbReference>
<evidence type="ECO:0000259" key="5">
    <source>
        <dbReference type="PROSITE" id="PS51736"/>
    </source>
</evidence>
<dbReference type="Proteomes" id="UP001595444">
    <property type="component" value="Unassembled WGS sequence"/>
</dbReference>
<keyword evidence="3" id="KW-0233">DNA recombination</keyword>
<dbReference type="InterPro" id="IPR006119">
    <property type="entry name" value="Resolv_N"/>
</dbReference>
<keyword evidence="7" id="KW-1185">Reference proteome</keyword>
<evidence type="ECO:0000313" key="7">
    <source>
        <dbReference type="Proteomes" id="UP001595444"/>
    </source>
</evidence>
<evidence type="ECO:0000256" key="1">
    <source>
        <dbReference type="ARBA" id="ARBA00022908"/>
    </source>
</evidence>
<evidence type="ECO:0000256" key="2">
    <source>
        <dbReference type="ARBA" id="ARBA00023125"/>
    </source>
</evidence>
<dbReference type="PROSITE" id="PS51736">
    <property type="entry name" value="RECOMBINASES_3"/>
    <property type="match status" value="1"/>
</dbReference>
<dbReference type="InterPro" id="IPR036162">
    <property type="entry name" value="Resolvase-like_N_sf"/>
</dbReference>
<dbReference type="PANTHER" id="PTHR30461">
    <property type="entry name" value="DNA-INVERTASE FROM LAMBDOID PROPHAGE"/>
    <property type="match status" value="1"/>
</dbReference>
<dbReference type="CDD" id="cd03768">
    <property type="entry name" value="SR_ResInv"/>
    <property type="match status" value="1"/>
</dbReference>
<name>A0ABV7D452_9PROT</name>
<dbReference type="PANTHER" id="PTHR30461:SF2">
    <property type="entry name" value="SERINE RECOMBINASE PINE-RELATED"/>
    <property type="match status" value="1"/>
</dbReference>
<accession>A0ABV7D452</accession>
<protein>
    <submittedName>
        <fullName evidence="6">Recombinase family protein</fullName>
    </submittedName>
</protein>
<feature type="domain" description="Resolvase/invertase-type recombinase catalytic" evidence="5">
    <location>
        <begin position="12"/>
        <end position="146"/>
    </location>
</feature>